<organism evidence="2 3">
    <name type="scientific">Blastococcus saxobsidens (strain DD2)</name>
    <dbReference type="NCBI Taxonomy" id="1146883"/>
    <lineage>
        <taxon>Bacteria</taxon>
        <taxon>Bacillati</taxon>
        <taxon>Actinomycetota</taxon>
        <taxon>Actinomycetes</taxon>
        <taxon>Geodermatophilales</taxon>
        <taxon>Geodermatophilaceae</taxon>
        <taxon>Blastococcus</taxon>
    </lineage>
</organism>
<accession>H6RNW9</accession>
<dbReference type="AlphaFoldDB" id="H6RNW9"/>
<gene>
    <name evidence="2" type="ordered locus">BLASA_0469</name>
</gene>
<dbReference type="EMBL" id="FO117623">
    <property type="protein sequence ID" value="CCG01431.1"/>
    <property type="molecule type" value="Genomic_DNA"/>
</dbReference>
<dbReference type="Proteomes" id="UP000007517">
    <property type="component" value="Chromosome"/>
</dbReference>
<keyword evidence="3" id="KW-1185">Reference proteome</keyword>
<protein>
    <submittedName>
        <fullName evidence="2">Uncharacterized protein</fullName>
    </submittedName>
</protein>
<reference evidence="2 3" key="1">
    <citation type="journal article" date="2012" name="J. Bacteriol.">
        <title>Genome Sequence of Blastococcus saxobsidens DD2, a Stone-Inhabiting Bacterium.</title>
        <authorList>
            <person name="Chouaia B."/>
            <person name="Crotti E."/>
            <person name="Brusetti L."/>
            <person name="Daffonchio D."/>
            <person name="Essoussi I."/>
            <person name="Nouioui I."/>
            <person name="Sbissi I."/>
            <person name="Ghodhbane-Gtari F."/>
            <person name="Gtari M."/>
            <person name="Vacherie B."/>
            <person name="Barbe V."/>
            <person name="Medigue C."/>
            <person name="Gury J."/>
            <person name="Pujic P."/>
            <person name="Normand P."/>
        </authorList>
    </citation>
    <scope>NUCLEOTIDE SEQUENCE [LARGE SCALE GENOMIC DNA]</scope>
    <source>
        <strain evidence="2 3">DD2</strain>
    </source>
</reference>
<dbReference type="KEGG" id="bsd:BLASA_0469"/>
<feature type="region of interest" description="Disordered" evidence="1">
    <location>
        <begin position="1"/>
        <end position="25"/>
    </location>
</feature>
<proteinExistence type="predicted"/>
<reference evidence="3" key="2">
    <citation type="submission" date="2012-02" db="EMBL/GenBank/DDBJ databases">
        <title>Complete genome sequence of Blastococcus saxobsidens strain DD2.</title>
        <authorList>
            <person name="Genoscope."/>
        </authorList>
    </citation>
    <scope>NUCLEOTIDE SEQUENCE [LARGE SCALE GENOMIC DNA]</scope>
    <source>
        <strain evidence="3">DD2</strain>
    </source>
</reference>
<sequence>MTYRPQRAGGTPADHPPGSAHRARPVQRPGWLGALLAGCYAWGTGDQPWLVPRRALVYTRPDRLPYPLTEARLAAAVDAMHRGTPEDGYRLLLRTCDNLGEGSGAVKYLGPSF</sequence>
<evidence type="ECO:0000313" key="2">
    <source>
        <dbReference type="EMBL" id="CCG01431.1"/>
    </source>
</evidence>
<name>H6RNW9_BLASD</name>
<evidence type="ECO:0000256" key="1">
    <source>
        <dbReference type="SAM" id="MobiDB-lite"/>
    </source>
</evidence>
<dbReference type="STRING" id="1146883.BLASA_0469"/>
<dbReference type="HOGENOM" id="CLU_2128653_0_0_11"/>
<evidence type="ECO:0000313" key="3">
    <source>
        <dbReference type="Proteomes" id="UP000007517"/>
    </source>
</evidence>